<feature type="domain" description="Glycoside hydrolase family 42 N-terminal" evidence="4">
    <location>
        <begin position="132"/>
        <end position="301"/>
    </location>
</feature>
<comment type="caution">
    <text evidence="5">The sequence shown here is derived from an EMBL/GenBank/DDBJ whole genome shotgun (WGS) entry which is preliminary data.</text>
</comment>
<sequence length="742" mass="83163">MNRLSLLAALLLPVSAALHADDWSVRPINGVPRLTRNGEAESNFIFSAARITKGDPVETESVAAEVKLARKHGVRVYSVSFLPLWGDEAQRKAAADFADHICGEILKSDPDAFFMPRVQFQEPPFAEADMREKNLSADGSRDQVAIASARYRREAAGALRDFIRYMERKYGDHMMGYHVAAGHHGEFQYCNFARRGNLFGYDDATGAAFRNFLKEKYRNDLTALCRAWKKNHLTFENAPVPPPTLRSGREGEVFHDPHTEQASIDFNAFLNRDMADFALELARVVREECGKTRIVSVFYGYLFECMPQSNGPSQSGHFALARLLRSPDIDVLCGPYSYSNLARVPGGPQFTHTVGESITAAGKIWFNEDDTATHISMRQRMPEDGSHRAAFDRTLEETRLLLRRNFLFNLARNYGVWWYDHHSRGMWNDPALWEEKAFADRLEAAVLDDPEPYRPDVTLFFDEKNADFIVSANEPRYTLEGGVSAMRDRVSRSGCASGVRLLDDIVSDKAGYSKLDIHCNAVALTGEERRALRDRAGKIPTVWMWAPGYIDLDRNEFSLKTIEETTGFKVRPVQPATWTVWARPEGFDFNLPDHYGWGQTLRPVFAPVPEKGDLVLAYWRDSYGTPAIVLRPGRDGRPFSVFCGAADLPAATIRAFARKAGAHVYCSRNAGIHKGRDFVAVTAGEGGLYDLNVGGAEEWFDAYTGRPIGRGPQLKLNLKPAETFTACRKILLDKIHTGGNAR</sequence>
<keyword evidence="6" id="KW-1185">Reference proteome</keyword>
<dbReference type="GeneID" id="78293934"/>
<protein>
    <submittedName>
        <fullName evidence="5">Beta-galactosidase-like protein</fullName>
    </submittedName>
</protein>
<dbReference type="GO" id="GO:0009341">
    <property type="term" value="C:beta-galactosidase complex"/>
    <property type="evidence" value="ECO:0007669"/>
    <property type="project" value="InterPro"/>
</dbReference>
<dbReference type="InterPro" id="IPR013529">
    <property type="entry name" value="Glyco_hydro_42_N"/>
</dbReference>
<feature type="chain" id="PRO_5015749267" evidence="3">
    <location>
        <begin position="21"/>
        <end position="742"/>
    </location>
</feature>
<dbReference type="EMBL" id="QEKH01000002">
    <property type="protein sequence ID" value="PVY45576.1"/>
    <property type="molecule type" value="Genomic_DNA"/>
</dbReference>
<evidence type="ECO:0000256" key="1">
    <source>
        <dbReference type="ARBA" id="ARBA00022801"/>
    </source>
</evidence>
<dbReference type="AlphaFoldDB" id="A0A2U1BA86"/>
<keyword evidence="2" id="KW-0326">Glycosidase</keyword>
<evidence type="ECO:0000256" key="3">
    <source>
        <dbReference type="SAM" id="SignalP"/>
    </source>
</evidence>
<proteinExistence type="predicted"/>
<dbReference type="Gene3D" id="3.20.20.80">
    <property type="entry name" value="Glycosidases"/>
    <property type="match status" value="1"/>
</dbReference>
<dbReference type="GO" id="GO:0005975">
    <property type="term" value="P:carbohydrate metabolic process"/>
    <property type="evidence" value="ECO:0007669"/>
    <property type="project" value="InterPro"/>
</dbReference>
<dbReference type="SUPFAM" id="SSF51445">
    <property type="entry name" value="(Trans)glycosidases"/>
    <property type="match status" value="1"/>
</dbReference>
<dbReference type="Proteomes" id="UP000245959">
    <property type="component" value="Unassembled WGS sequence"/>
</dbReference>
<name>A0A2U1BA86_9BACT</name>
<dbReference type="RefSeq" id="WP_116882601.1">
    <property type="nucleotide sequence ID" value="NZ_CABMMC010000022.1"/>
</dbReference>
<dbReference type="OrthoDB" id="9764271at2"/>
<evidence type="ECO:0000256" key="2">
    <source>
        <dbReference type="ARBA" id="ARBA00023295"/>
    </source>
</evidence>
<reference evidence="5 6" key="1">
    <citation type="submission" date="2018-04" db="EMBL/GenBank/DDBJ databases">
        <title>Genomic Encyclopedia of Type Strains, Phase IV (KMG-IV): sequencing the most valuable type-strain genomes for metagenomic binning, comparative biology and taxonomic classification.</title>
        <authorList>
            <person name="Goeker M."/>
        </authorList>
    </citation>
    <scope>NUCLEOTIDE SEQUENCE [LARGE SCALE GENOMIC DNA]</scope>
    <source>
        <strain evidence="5 6">DSM 14823</strain>
    </source>
</reference>
<dbReference type="Pfam" id="PF02449">
    <property type="entry name" value="Glyco_hydro_42"/>
    <property type="match status" value="1"/>
</dbReference>
<evidence type="ECO:0000313" key="5">
    <source>
        <dbReference type="EMBL" id="PVY45576.1"/>
    </source>
</evidence>
<feature type="signal peptide" evidence="3">
    <location>
        <begin position="1"/>
        <end position="20"/>
    </location>
</feature>
<gene>
    <name evidence="5" type="ORF">C8D82_102147</name>
</gene>
<dbReference type="InterPro" id="IPR017853">
    <property type="entry name" value="GH"/>
</dbReference>
<keyword evidence="1" id="KW-0378">Hydrolase</keyword>
<evidence type="ECO:0000259" key="4">
    <source>
        <dbReference type="Pfam" id="PF02449"/>
    </source>
</evidence>
<dbReference type="GO" id="GO:0004565">
    <property type="term" value="F:beta-galactosidase activity"/>
    <property type="evidence" value="ECO:0007669"/>
    <property type="project" value="InterPro"/>
</dbReference>
<evidence type="ECO:0000313" key="6">
    <source>
        <dbReference type="Proteomes" id="UP000245959"/>
    </source>
</evidence>
<organism evidence="5 6">
    <name type="scientific">Victivallis vadensis</name>
    <dbReference type="NCBI Taxonomy" id="172901"/>
    <lineage>
        <taxon>Bacteria</taxon>
        <taxon>Pseudomonadati</taxon>
        <taxon>Lentisphaerota</taxon>
        <taxon>Lentisphaeria</taxon>
        <taxon>Victivallales</taxon>
        <taxon>Victivallaceae</taxon>
        <taxon>Victivallis</taxon>
    </lineage>
</organism>
<accession>A0A2U1BA86</accession>
<keyword evidence="3" id="KW-0732">Signal</keyword>